<keyword evidence="1" id="KW-0472">Membrane</keyword>
<comment type="caution">
    <text evidence="2">The sequence shown here is derived from an EMBL/GenBank/DDBJ whole genome shotgun (WGS) entry which is preliminary data.</text>
</comment>
<organism evidence="2 3">
    <name type="scientific">Arthrobotrys conoides</name>
    <dbReference type="NCBI Taxonomy" id="74498"/>
    <lineage>
        <taxon>Eukaryota</taxon>
        <taxon>Fungi</taxon>
        <taxon>Dikarya</taxon>
        <taxon>Ascomycota</taxon>
        <taxon>Pezizomycotina</taxon>
        <taxon>Orbiliomycetes</taxon>
        <taxon>Orbiliales</taxon>
        <taxon>Orbiliaceae</taxon>
        <taxon>Arthrobotrys</taxon>
    </lineage>
</organism>
<evidence type="ECO:0000313" key="3">
    <source>
        <dbReference type="Proteomes" id="UP001307849"/>
    </source>
</evidence>
<keyword evidence="1" id="KW-1133">Transmembrane helix</keyword>
<accession>A0AAN8P8Y1</accession>
<name>A0AAN8P8Y1_9PEZI</name>
<feature type="transmembrane region" description="Helical" evidence="1">
    <location>
        <begin position="53"/>
        <end position="70"/>
    </location>
</feature>
<proteinExistence type="predicted"/>
<gene>
    <name evidence="2" type="ORF">TWF506_000920</name>
</gene>
<dbReference type="PANTHER" id="PTHR35408:SF2">
    <property type="entry name" value="GLYCOSYLTRANSFERASE 2-LIKE DOMAIN-CONTAINING PROTEIN"/>
    <property type="match status" value="1"/>
</dbReference>
<evidence type="ECO:0000256" key="1">
    <source>
        <dbReference type="SAM" id="Phobius"/>
    </source>
</evidence>
<evidence type="ECO:0000313" key="2">
    <source>
        <dbReference type="EMBL" id="KAK6520671.1"/>
    </source>
</evidence>
<dbReference type="PANTHER" id="PTHR35408">
    <property type="entry name" value="CHROMOSOME 15, WHOLE GENOME SHOTGUN SEQUENCE"/>
    <property type="match status" value="1"/>
</dbReference>
<sequence>MFIVFFSGLSFHINTAILVHMFGIDMTWGATAKEKVDSNFWIEVPRILKTFKWMYLTMGSIAVFMTYCVCEAPTDWRIIEFTAIVPLSTMVGGHLILPLQIRIYAGDYSMCIRNGATVLQSHTGTPSPSYGSSASPGLLRTALFVLETLRWLHEREAGVSAVFCLT</sequence>
<dbReference type="Proteomes" id="UP001307849">
    <property type="component" value="Unassembled WGS sequence"/>
</dbReference>
<dbReference type="AlphaFoldDB" id="A0AAN8P8Y1"/>
<keyword evidence="1" id="KW-0812">Transmembrane</keyword>
<reference evidence="2 3" key="1">
    <citation type="submission" date="2019-10" db="EMBL/GenBank/DDBJ databases">
        <authorList>
            <person name="Palmer J.M."/>
        </authorList>
    </citation>
    <scope>NUCLEOTIDE SEQUENCE [LARGE SCALE GENOMIC DNA]</scope>
    <source>
        <strain evidence="2 3">TWF506</strain>
    </source>
</reference>
<dbReference type="EMBL" id="JAVHJM010000001">
    <property type="protein sequence ID" value="KAK6520671.1"/>
    <property type="molecule type" value="Genomic_DNA"/>
</dbReference>
<keyword evidence="3" id="KW-1185">Reference proteome</keyword>
<protein>
    <submittedName>
        <fullName evidence="2">Uncharacterized protein</fullName>
    </submittedName>
</protein>